<protein>
    <recommendedName>
        <fullName evidence="1">AMP-dependent synthetase/ligase domain-containing protein</fullName>
    </recommendedName>
</protein>
<evidence type="ECO:0000313" key="3">
    <source>
        <dbReference type="Proteomes" id="UP000185770"/>
    </source>
</evidence>
<sequence>MTLKIITAKDTELNWHDIMLKSQVVSSLINGKKQVFAVCCWSQKKIDYIYCYEAARLLNIPFIPLPASIEFGVLTSLINSLPFSVAVYKDGQIDVFTQSHDDSVSDWLAVAELCFFTSGSTGEKKLVFLSSENVNAAVLSIQERLDYCHEDRVVNFLPMAFDYGFYQYLLTKNADATLCLVDEGLSMASVSHIDSVQISVLPLVPSMVTALLSMAGRRFNGSSVKKITSTGESISSGLITQVTDLFNNAKFYTMYGLTECKRVSILLPEEAPNIKESVGRAISCAKVVIDNPDAQGVGEIIVSGKNVALGVLAFASSGEVSRIDFNGVLNTGDLGSIDNDGFLYIAGRRDAQIKILGQRTNPIEIENAALSVPGVKTCKASADGLGCYLQCIVEEQITPQYIRQSLLKRLGTIASKITISIVTHLDWTANYKSKRPE</sequence>
<dbReference type="InterPro" id="IPR000873">
    <property type="entry name" value="AMP-dep_synth/lig_dom"/>
</dbReference>
<dbReference type="Gene3D" id="3.40.50.12780">
    <property type="entry name" value="N-terminal domain of ligase-like"/>
    <property type="match status" value="1"/>
</dbReference>
<dbReference type="PANTHER" id="PTHR43767">
    <property type="entry name" value="LONG-CHAIN-FATTY-ACID--COA LIGASE"/>
    <property type="match status" value="1"/>
</dbReference>
<dbReference type="Proteomes" id="UP000185770">
    <property type="component" value="Unassembled WGS sequence"/>
</dbReference>
<proteinExistence type="predicted"/>
<evidence type="ECO:0000259" key="1">
    <source>
        <dbReference type="Pfam" id="PF00501"/>
    </source>
</evidence>
<dbReference type="EMBL" id="MJAO01000030">
    <property type="protein sequence ID" value="OKB64691.1"/>
    <property type="molecule type" value="Genomic_DNA"/>
</dbReference>
<dbReference type="AlphaFoldDB" id="A0A1Q4NV00"/>
<dbReference type="RefSeq" id="WP_073534544.1">
    <property type="nucleotide sequence ID" value="NZ_MJAO01000030.1"/>
</dbReference>
<gene>
    <name evidence="2" type="ORF">BHU62_21370</name>
</gene>
<dbReference type="PANTHER" id="PTHR43767:SF1">
    <property type="entry name" value="NONRIBOSOMAL PEPTIDE SYNTHASE PES1 (EUROFUNG)-RELATED"/>
    <property type="match status" value="1"/>
</dbReference>
<evidence type="ECO:0000313" key="2">
    <source>
        <dbReference type="EMBL" id="OKB64691.1"/>
    </source>
</evidence>
<dbReference type="Pfam" id="PF00501">
    <property type="entry name" value="AMP-binding"/>
    <property type="match status" value="1"/>
</dbReference>
<dbReference type="OrthoDB" id="9761989at2"/>
<organism evidence="2 3">
    <name type="scientific">Serratia marcescens</name>
    <dbReference type="NCBI Taxonomy" id="615"/>
    <lineage>
        <taxon>Bacteria</taxon>
        <taxon>Pseudomonadati</taxon>
        <taxon>Pseudomonadota</taxon>
        <taxon>Gammaproteobacteria</taxon>
        <taxon>Enterobacterales</taxon>
        <taxon>Yersiniaceae</taxon>
        <taxon>Serratia</taxon>
    </lineage>
</organism>
<dbReference type="InterPro" id="IPR050237">
    <property type="entry name" value="ATP-dep_AMP-bd_enzyme"/>
</dbReference>
<dbReference type="InterPro" id="IPR042099">
    <property type="entry name" value="ANL_N_sf"/>
</dbReference>
<dbReference type="SUPFAM" id="SSF56801">
    <property type="entry name" value="Acetyl-CoA synthetase-like"/>
    <property type="match status" value="1"/>
</dbReference>
<feature type="domain" description="AMP-dependent synthetase/ligase" evidence="1">
    <location>
        <begin position="115"/>
        <end position="310"/>
    </location>
</feature>
<comment type="caution">
    <text evidence="2">The sequence shown here is derived from an EMBL/GenBank/DDBJ whole genome shotgun (WGS) entry which is preliminary data.</text>
</comment>
<name>A0A1Q4NV00_SERMA</name>
<accession>A0A1Q4NV00</accession>
<reference evidence="2 3" key="1">
    <citation type="submission" date="2016-09" db="EMBL/GenBank/DDBJ databases">
        <title>Serratia marcescens MSU-97 and epiphytic antimycotic-producing bacteria.</title>
        <authorList>
            <person name="Matilla M.A."/>
        </authorList>
    </citation>
    <scope>NUCLEOTIDE SEQUENCE [LARGE SCALE GENOMIC DNA]</scope>
    <source>
        <strain evidence="2 3">MSU-97</strain>
    </source>
</reference>